<sequence>MICDCKLAWIWGLRNETKNPKLREGLEELTCFLEATYEPKFDSREEFSQALEIVRNKGYQDKGPMDESQYLSDNYDDNYSDDENPPIGHQIEIDGKPSYVRRLFDLKPEDLPCPTPSKEEVMASEQPSGHRDHGSSSSIFSFSSGAAVSGHRSPGNLSFAILLVLTALTLFTDARSFT</sequence>
<dbReference type="RefSeq" id="XP_011496594.1">
    <property type="nucleotide sequence ID" value="XM_011498292.1"/>
</dbReference>
<name>A0AAJ6YEH8_9HYME</name>
<evidence type="ECO:0000256" key="1">
    <source>
        <dbReference type="SAM" id="MobiDB-lite"/>
    </source>
</evidence>
<accession>A0AAJ6YEH8</accession>
<gene>
    <name evidence="3" type="primary">LOC105361181</name>
</gene>
<dbReference type="GeneID" id="105361181"/>
<dbReference type="AlphaFoldDB" id="A0AAJ6YEH8"/>
<keyword evidence="2" id="KW-1185">Reference proteome</keyword>
<protein>
    <submittedName>
        <fullName evidence="3">Uncharacterized protein LOC105361181</fullName>
    </submittedName>
</protein>
<proteinExistence type="predicted"/>
<organism evidence="2 3">
    <name type="scientific">Ceratosolen solmsi marchali</name>
    <dbReference type="NCBI Taxonomy" id="326594"/>
    <lineage>
        <taxon>Eukaryota</taxon>
        <taxon>Metazoa</taxon>
        <taxon>Ecdysozoa</taxon>
        <taxon>Arthropoda</taxon>
        <taxon>Hexapoda</taxon>
        <taxon>Insecta</taxon>
        <taxon>Pterygota</taxon>
        <taxon>Neoptera</taxon>
        <taxon>Endopterygota</taxon>
        <taxon>Hymenoptera</taxon>
        <taxon>Apocrita</taxon>
        <taxon>Proctotrupomorpha</taxon>
        <taxon>Chalcidoidea</taxon>
        <taxon>Agaonidae</taxon>
        <taxon>Agaoninae</taxon>
        <taxon>Ceratosolen</taxon>
    </lineage>
</organism>
<dbReference type="Proteomes" id="UP000695007">
    <property type="component" value="Unplaced"/>
</dbReference>
<feature type="region of interest" description="Disordered" evidence="1">
    <location>
        <begin position="111"/>
        <end position="137"/>
    </location>
</feature>
<evidence type="ECO:0000313" key="3">
    <source>
        <dbReference type="RefSeq" id="XP_011496594.1"/>
    </source>
</evidence>
<dbReference type="KEGG" id="csol:105361181"/>
<reference evidence="3" key="1">
    <citation type="submission" date="2025-08" db="UniProtKB">
        <authorList>
            <consortium name="RefSeq"/>
        </authorList>
    </citation>
    <scope>IDENTIFICATION</scope>
</reference>
<evidence type="ECO:0000313" key="2">
    <source>
        <dbReference type="Proteomes" id="UP000695007"/>
    </source>
</evidence>